<reference evidence="5 6" key="1">
    <citation type="journal article" date="2020" name="Nature">
        <title>Six reference-quality genomes reveal evolution of bat adaptations.</title>
        <authorList>
            <person name="Jebb D."/>
            <person name="Huang Z."/>
            <person name="Pippel M."/>
            <person name="Hughes G.M."/>
            <person name="Lavrichenko K."/>
            <person name="Devanna P."/>
            <person name="Winkler S."/>
            <person name="Jermiin L.S."/>
            <person name="Skirmuntt E.C."/>
            <person name="Katzourakis A."/>
            <person name="Burkitt-Gray L."/>
            <person name="Ray D.A."/>
            <person name="Sullivan K.A.M."/>
            <person name="Roscito J.G."/>
            <person name="Kirilenko B.M."/>
            <person name="Davalos L.M."/>
            <person name="Corthals A.P."/>
            <person name="Power M.L."/>
            <person name="Jones G."/>
            <person name="Ransome R.D."/>
            <person name="Dechmann D.K.N."/>
            <person name="Locatelli A.G."/>
            <person name="Puechmaille S.J."/>
            <person name="Fedrigo O."/>
            <person name="Jarvis E.D."/>
            <person name="Hiller M."/>
            <person name="Vernes S.C."/>
            <person name="Myers E.W."/>
            <person name="Teeling E.C."/>
        </authorList>
    </citation>
    <scope>NUCLEOTIDE SEQUENCE [LARGE SCALE GENOMIC DNA]</scope>
    <source>
        <strain evidence="5">MRouAeg1</strain>
        <tissue evidence="5">Muscle</tissue>
    </source>
</reference>
<dbReference type="GO" id="GO:0005524">
    <property type="term" value="F:ATP binding"/>
    <property type="evidence" value="ECO:0007669"/>
    <property type="project" value="InterPro"/>
</dbReference>
<protein>
    <recommendedName>
        <fullName evidence="4">ABC transporter domain-containing protein</fullName>
    </recommendedName>
</protein>
<evidence type="ECO:0000256" key="2">
    <source>
        <dbReference type="SAM" id="Coils"/>
    </source>
</evidence>
<feature type="region of interest" description="Disordered" evidence="3">
    <location>
        <begin position="224"/>
        <end position="245"/>
    </location>
</feature>
<keyword evidence="2" id="KW-0175">Coiled coil</keyword>
<dbReference type="AlphaFoldDB" id="A0A7J8D7C1"/>
<keyword evidence="1" id="KW-0677">Repeat</keyword>
<evidence type="ECO:0000313" key="5">
    <source>
        <dbReference type="EMBL" id="KAF6418822.1"/>
    </source>
</evidence>
<dbReference type="GO" id="GO:0016887">
    <property type="term" value="F:ATP hydrolysis activity"/>
    <property type="evidence" value="ECO:0007669"/>
    <property type="project" value="InterPro"/>
</dbReference>
<evidence type="ECO:0000313" key="6">
    <source>
        <dbReference type="Proteomes" id="UP000593571"/>
    </source>
</evidence>
<comment type="caution">
    <text evidence="5">The sequence shown here is derived from an EMBL/GenBank/DDBJ whole genome shotgun (WGS) entry which is preliminary data.</text>
</comment>
<dbReference type="PANTHER" id="PTHR19211:SF15">
    <property type="entry name" value="ATP-BINDING CASSETTE SUB-FAMILY F MEMBER 2"/>
    <property type="match status" value="1"/>
</dbReference>
<dbReference type="InterPro" id="IPR050611">
    <property type="entry name" value="ABCF"/>
</dbReference>
<evidence type="ECO:0000259" key="4">
    <source>
        <dbReference type="Pfam" id="PF00005"/>
    </source>
</evidence>
<accession>A0A7J8D7C1</accession>
<gene>
    <name evidence="5" type="ORF">HJG63_008835</name>
</gene>
<evidence type="ECO:0000256" key="3">
    <source>
        <dbReference type="SAM" id="MobiDB-lite"/>
    </source>
</evidence>
<dbReference type="PANTHER" id="PTHR19211">
    <property type="entry name" value="ATP-BINDING TRANSPORT PROTEIN-RELATED"/>
    <property type="match status" value="1"/>
</dbReference>
<dbReference type="InterPro" id="IPR027417">
    <property type="entry name" value="P-loop_NTPase"/>
</dbReference>
<dbReference type="SUPFAM" id="SSF52540">
    <property type="entry name" value="P-loop containing nucleoside triphosphate hydrolases"/>
    <property type="match status" value="1"/>
</dbReference>
<dbReference type="Proteomes" id="UP000593571">
    <property type="component" value="Unassembled WGS sequence"/>
</dbReference>
<evidence type="ECO:0000256" key="1">
    <source>
        <dbReference type="ARBA" id="ARBA00022737"/>
    </source>
</evidence>
<dbReference type="EMBL" id="JACASE010000013">
    <property type="protein sequence ID" value="KAF6418822.1"/>
    <property type="molecule type" value="Genomic_DNA"/>
</dbReference>
<proteinExistence type="predicted"/>
<organism evidence="5 6">
    <name type="scientific">Rousettus aegyptiacus</name>
    <name type="common">Egyptian fruit bat</name>
    <name type="synonym">Pteropus aegyptiacus</name>
    <dbReference type="NCBI Taxonomy" id="9407"/>
    <lineage>
        <taxon>Eukaryota</taxon>
        <taxon>Metazoa</taxon>
        <taxon>Chordata</taxon>
        <taxon>Craniata</taxon>
        <taxon>Vertebrata</taxon>
        <taxon>Euteleostomi</taxon>
        <taxon>Mammalia</taxon>
        <taxon>Eutheria</taxon>
        <taxon>Laurasiatheria</taxon>
        <taxon>Chiroptera</taxon>
        <taxon>Yinpterochiroptera</taxon>
        <taxon>Pteropodoidea</taxon>
        <taxon>Pteropodidae</taxon>
        <taxon>Rousettinae</taxon>
        <taxon>Rousettus</taxon>
    </lineage>
</organism>
<sequence>MPSDLAKKKAAKKKEAAKARQRPRKGHEENGDAVTEPQVAEERNDEVNGQETTEVDLLTKELEDFEMKKAAARAVTGVLASHPNSTDVHIINLSLTFHGQELLSDTKLELNSGRRYGLIGLNGIGKSMLLSAIGKREVPIPEHIDIYHLTREMPPSDKTPLQCVMEVDTERAMLEREAERLAHEDAECEKLMELYERLEELDADKAETRASRILHGLGFTPAMQRKKSGSVRSRQSPSGLEISWPTRSTSSPSWWARSLSSPGGPTTCEPWGRTPALLQYRAPAPPLPPPALAALCDPVYSWMAPVHFLSFQRFLSMSGLSWLFPPAPCWFPTSTDAARGT</sequence>
<feature type="domain" description="ABC transporter" evidence="4">
    <location>
        <begin position="103"/>
        <end position="199"/>
    </location>
</feature>
<feature type="region of interest" description="Disordered" evidence="3">
    <location>
        <begin position="1"/>
        <end position="53"/>
    </location>
</feature>
<name>A0A7J8D7C1_ROUAE</name>
<dbReference type="Gene3D" id="3.40.50.300">
    <property type="entry name" value="P-loop containing nucleotide triphosphate hydrolases"/>
    <property type="match status" value="1"/>
</dbReference>
<dbReference type="InterPro" id="IPR003439">
    <property type="entry name" value="ABC_transporter-like_ATP-bd"/>
</dbReference>
<keyword evidence="6" id="KW-1185">Reference proteome</keyword>
<feature type="coiled-coil region" evidence="2">
    <location>
        <begin position="164"/>
        <end position="211"/>
    </location>
</feature>
<dbReference type="Pfam" id="PF00005">
    <property type="entry name" value="ABC_tran"/>
    <property type="match status" value="1"/>
</dbReference>